<dbReference type="VEuPathDB" id="FungiDB:I7I52_03042"/>
<dbReference type="EMBL" id="JAEVHI010000001">
    <property type="protein sequence ID" value="KAG5304641.1"/>
    <property type="molecule type" value="Genomic_DNA"/>
</dbReference>
<organism evidence="1 2">
    <name type="scientific">Ajellomyces capsulatus</name>
    <name type="common">Darling's disease fungus</name>
    <name type="synonym">Histoplasma capsulatum</name>
    <dbReference type="NCBI Taxonomy" id="5037"/>
    <lineage>
        <taxon>Eukaryota</taxon>
        <taxon>Fungi</taxon>
        <taxon>Dikarya</taxon>
        <taxon>Ascomycota</taxon>
        <taxon>Pezizomycotina</taxon>
        <taxon>Eurotiomycetes</taxon>
        <taxon>Eurotiomycetidae</taxon>
        <taxon>Onygenales</taxon>
        <taxon>Ajellomycetaceae</taxon>
        <taxon>Histoplasma</taxon>
    </lineage>
</organism>
<proteinExistence type="predicted"/>
<dbReference type="OrthoDB" id="10556305at2759"/>
<evidence type="ECO:0000313" key="2">
    <source>
        <dbReference type="Proteomes" id="UP000670092"/>
    </source>
</evidence>
<sequence length="61" mass="6824">MKCVSHPEGMANFRTPPFSPQEVHLQTFWCFGGFGFEGTLQGTLKLQAIILVGLDDLSRLR</sequence>
<evidence type="ECO:0000313" key="1">
    <source>
        <dbReference type="EMBL" id="KAG5304641.1"/>
    </source>
</evidence>
<name>A0A8H7Z8D7_AJECA</name>
<dbReference type="AlphaFoldDB" id="A0A8H7Z8D7"/>
<protein>
    <submittedName>
        <fullName evidence="1">Uncharacterized protein</fullName>
    </submittedName>
</protein>
<gene>
    <name evidence="1" type="ORF">I7I52_03042</name>
</gene>
<dbReference type="Proteomes" id="UP000670092">
    <property type="component" value="Unassembled WGS sequence"/>
</dbReference>
<comment type="caution">
    <text evidence="1">The sequence shown here is derived from an EMBL/GenBank/DDBJ whole genome shotgun (WGS) entry which is preliminary data.</text>
</comment>
<reference evidence="1 2" key="1">
    <citation type="submission" date="2021-01" db="EMBL/GenBank/DDBJ databases">
        <title>Chromosome-level genome assembly of a human fungal pathogen reveals clustering of transcriptionally co-regulated genes.</title>
        <authorList>
            <person name="Voorhies M."/>
            <person name="Cohen S."/>
            <person name="Shea T.P."/>
            <person name="Petrus S."/>
            <person name="Munoz J.F."/>
            <person name="Poplawski S."/>
            <person name="Goldman W.E."/>
            <person name="Michael T."/>
            <person name="Cuomo C.A."/>
            <person name="Sil A."/>
            <person name="Beyhan S."/>
        </authorList>
    </citation>
    <scope>NUCLEOTIDE SEQUENCE [LARGE SCALE GENOMIC DNA]</scope>
    <source>
        <strain evidence="1 2">G184AR</strain>
    </source>
</reference>
<accession>A0A8H7Z8D7</accession>